<feature type="compositionally biased region" description="Low complexity" evidence="6">
    <location>
        <begin position="18"/>
        <end position="36"/>
    </location>
</feature>
<comment type="subcellular location">
    <subcellularLocation>
        <location evidence="1">Membrane</location>
        <topology evidence="1">Peripheral membrane protein</topology>
    </subcellularLocation>
</comment>
<dbReference type="Gene3D" id="1.25.40.660">
    <property type="entry name" value="Vacuolar protein sorting-associated protein 35, helical subcomplex Vps35-C"/>
    <property type="match status" value="2"/>
</dbReference>
<evidence type="ECO:0000256" key="5">
    <source>
        <dbReference type="ARBA" id="ARBA00023136"/>
    </source>
</evidence>
<dbReference type="GO" id="GO:0030906">
    <property type="term" value="C:retromer, cargo-selective complex"/>
    <property type="evidence" value="ECO:0007669"/>
    <property type="project" value="InterPro"/>
</dbReference>
<evidence type="ECO:0008006" key="9">
    <source>
        <dbReference type="Google" id="ProtNLM"/>
    </source>
</evidence>
<dbReference type="InterPro" id="IPR042491">
    <property type="entry name" value="Vps35_C"/>
</dbReference>
<dbReference type="GO" id="GO:0005829">
    <property type="term" value="C:cytosol"/>
    <property type="evidence" value="ECO:0007669"/>
    <property type="project" value="GOC"/>
</dbReference>
<protein>
    <recommendedName>
        <fullName evidence="9">Vacuolar protein sorting-associated protein 35</fullName>
    </recommendedName>
</protein>
<keyword evidence="3" id="KW-0813">Transport</keyword>
<dbReference type="EMBL" id="HBKQ01004574">
    <property type="protein sequence ID" value="CAE2207249.1"/>
    <property type="molecule type" value="Transcribed_RNA"/>
</dbReference>
<feature type="region of interest" description="Disordered" evidence="6">
    <location>
        <begin position="276"/>
        <end position="296"/>
    </location>
</feature>
<keyword evidence="5" id="KW-0472">Membrane</keyword>
<dbReference type="GO" id="GO:0005770">
    <property type="term" value="C:late endosome"/>
    <property type="evidence" value="ECO:0007669"/>
    <property type="project" value="TreeGrafter"/>
</dbReference>
<comment type="similarity">
    <text evidence="2">Belongs to the VPS35 family.</text>
</comment>
<evidence type="ECO:0000256" key="2">
    <source>
        <dbReference type="ARBA" id="ARBA00006536"/>
    </source>
</evidence>
<dbReference type="PANTHER" id="PTHR11099:SF0">
    <property type="entry name" value="VACUOLAR PROTEIN SORTING-ASSOCIATED PROTEIN 35"/>
    <property type="match status" value="1"/>
</dbReference>
<feature type="region of interest" description="Disordered" evidence="6">
    <location>
        <begin position="18"/>
        <end position="75"/>
    </location>
</feature>
<feature type="compositionally biased region" description="Basic and acidic residues" evidence="6">
    <location>
        <begin position="774"/>
        <end position="789"/>
    </location>
</feature>
<dbReference type="Pfam" id="PF03635">
    <property type="entry name" value="Vps35"/>
    <property type="match status" value="1"/>
</dbReference>
<organism evidence="8">
    <name type="scientific">Odontella aurita</name>
    <dbReference type="NCBI Taxonomy" id="265563"/>
    <lineage>
        <taxon>Eukaryota</taxon>
        <taxon>Sar</taxon>
        <taxon>Stramenopiles</taxon>
        <taxon>Ochrophyta</taxon>
        <taxon>Bacillariophyta</taxon>
        <taxon>Mediophyceae</taxon>
        <taxon>Biddulphiophycidae</taxon>
        <taxon>Eupodiscales</taxon>
        <taxon>Odontellaceae</taxon>
        <taxon>Odontella</taxon>
    </lineage>
</organism>
<dbReference type="AlphaFoldDB" id="A0A6U6CLA6"/>
<feature type="region of interest" description="Disordered" evidence="6">
    <location>
        <begin position="122"/>
        <end position="151"/>
    </location>
</feature>
<proteinExistence type="inferred from homology"/>
<sequence>MMGGGMGDAYGASTGSYAARSAQAHASAGGPVQPGSYSGGGGVPSQPQPQPAAPAPVGGGRQPHYHHATHQDSPAMMAEQQRLLAESTRRVQENVYYMKQAMDNDDLPTVLDRASSMLAELGDPHHHHQHGHGHSHQTGGGHGNHRPGVQLSPKNYYELHMRCMDELPNLEEYLLGVTGADESQAATQQQQHPAMMRQQYQPPRQTMKELYEAVQYAPRVVPRLYLQICAGSALLRSGEAGAKEILSELIEAVKCVQCPIRGLFLRHYLLQATRDKLPDAPDTDDEGQENEQEAENAGTVKDAYTFVLSNFIEMNKLWVRIQHVPGERSNKEARKRRERERNELRLLVGTNLVRLSQLDGVTTEVYGIVILPRILDQIAACRDPLAQAYLMDCIIQVFPDNFHIRTLDTFLGVCPKLREKVNIRTIVQSMMERLANYYVDASLLEDEAQAQEREQGVESVHSIAASVDSFKMFDDCIQRIFEARGKAMPPKEVIRLETALLNFSLRCYPGRMDHISRCLGVCAASLRGGGDGDGSVEGDVEGRVIPPRRKLDDAAVDELEKLLSIPLDSLALKVLELEHYSDLLTFLPWDNRRQVAVVMLKAVETSGQPLTDIGQIEELFSIITPLIHDEGAEGSGVSGHGRGVAGGGDGGVNRTADLMGALGVSKQSSTLSSAGGTSFSENDPASNPAAAAAFLEEQVLVAKLVHLLDHDDTDVLFEMLGVAYRHLRGGGKRRAAHTLPPVAFSALRLLDRVRGAEFPPRSGGDAIGVPTEVDVPRAEDEGVVDKEEGGDAEGESPPAPDSSAEDEARGERDALPPPPFAKAINCRKVYVFAQKTVAALSPGNPEIGLKLYLNIANSADRCATAAHESGAAEWSEFSSVAYELMAQAFLLYEDEVSDSKAQQRAITSMVGTLLACRTFEQQDFEALVTKTAQYAAKLLKKADQCKMVTLCSHLFFNGDEDDQSALRSHPQRVLECLQRALKIADACSMASPSNVQLFVDILDYYVYYFERKNPVITDKFVSGLVALINEHMGNMGLDNSAAVAEARAHFQQIVRYIKQKKIDSDTAERFAPIIC</sequence>
<dbReference type="GO" id="GO:0006886">
    <property type="term" value="P:intracellular protein transport"/>
    <property type="evidence" value="ECO:0007669"/>
    <property type="project" value="TreeGrafter"/>
</dbReference>
<evidence type="ECO:0000256" key="6">
    <source>
        <dbReference type="SAM" id="MobiDB-lite"/>
    </source>
</evidence>
<evidence type="ECO:0000256" key="3">
    <source>
        <dbReference type="ARBA" id="ARBA00022448"/>
    </source>
</evidence>
<evidence type="ECO:0000256" key="1">
    <source>
        <dbReference type="ARBA" id="ARBA00004170"/>
    </source>
</evidence>
<accession>A0A6U6CLA6</accession>
<reference evidence="8" key="1">
    <citation type="submission" date="2021-01" db="EMBL/GenBank/DDBJ databases">
        <authorList>
            <person name="Corre E."/>
            <person name="Pelletier E."/>
            <person name="Niang G."/>
            <person name="Scheremetjew M."/>
            <person name="Finn R."/>
            <person name="Kale V."/>
            <person name="Holt S."/>
            <person name="Cochrane G."/>
            <person name="Meng A."/>
            <person name="Brown T."/>
            <person name="Cohen L."/>
        </authorList>
    </citation>
    <scope>NUCLEOTIDE SEQUENCE</scope>
    <source>
        <strain evidence="8">Isolate 1302-5</strain>
    </source>
</reference>
<keyword evidence="4" id="KW-0653">Protein transport</keyword>
<feature type="compositionally biased region" description="Basic residues" evidence="6">
    <location>
        <begin position="125"/>
        <end position="135"/>
    </location>
</feature>
<name>A0A6U6CLA6_9STRA</name>
<evidence type="ECO:0000313" key="8">
    <source>
        <dbReference type="EMBL" id="CAE2207252.1"/>
    </source>
</evidence>
<dbReference type="InterPro" id="IPR005378">
    <property type="entry name" value="Vps35"/>
</dbReference>
<dbReference type="EMBL" id="HBKQ01004575">
    <property type="protein sequence ID" value="CAE2207252.1"/>
    <property type="molecule type" value="Transcribed_RNA"/>
</dbReference>
<feature type="compositionally biased region" description="Acidic residues" evidence="6">
    <location>
        <begin position="281"/>
        <end position="294"/>
    </location>
</feature>
<dbReference type="GO" id="GO:0042147">
    <property type="term" value="P:retrograde transport, endosome to Golgi"/>
    <property type="evidence" value="ECO:0007669"/>
    <property type="project" value="InterPro"/>
</dbReference>
<dbReference type="PIRSF" id="PIRSF009375">
    <property type="entry name" value="Retromer_Vps35"/>
    <property type="match status" value="1"/>
</dbReference>
<gene>
    <name evidence="7" type="ORF">OAUR00152_LOCUS3149</name>
    <name evidence="8" type="ORF">OAUR00152_LOCUS3150</name>
</gene>
<feature type="region of interest" description="Disordered" evidence="6">
    <location>
        <begin position="760"/>
        <end position="819"/>
    </location>
</feature>
<evidence type="ECO:0000256" key="4">
    <source>
        <dbReference type="ARBA" id="ARBA00022927"/>
    </source>
</evidence>
<dbReference type="PANTHER" id="PTHR11099">
    <property type="entry name" value="VACUOLAR SORTING PROTEIN 35"/>
    <property type="match status" value="1"/>
</dbReference>
<evidence type="ECO:0000313" key="7">
    <source>
        <dbReference type="EMBL" id="CAE2207249.1"/>
    </source>
</evidence>